<keyword evidence="2" id="KW-1185">Reference proteome</keyword>
<dbReference type="EMBL" id="JAVHNR010000006">
    <property type="protein sequence ID" value="KAK6339817.1"/>
    <property type="molecule type" value="Genomic_DNA"/>
</dbReference>
<evidence type="ECO:0000313" key="1">
    <source>
        <dbReference type="EMBL" id="KAK6339817.1"/>
    </source>
</evidence>
<sequence>MHSLASIAPELSDMIIEDFSTEDLFNLRSISKSHDARFKHRYWQEVFNENEITLRATHLQKFLDFLRTASDELKNYLRTITIRCIDSYNEIKDPKVAVLLKKIIGSLTYLENVDFDMRFQSSNAIEHWKLVMNAIIASKCQTIQSINGPHCGLAMSSFNLRESQLISYEDTFQNLVYLEVSTSVQSERADVTFAFWSWVMVVGSNIEDLSVTGYRSQGATLPKPDGEGRFLPKNFNLPKLRALELVNVCLTLKDLKVMLRNTNIIKNIKITGCVAEPNHPSYFFKLLQYLKDNKANHLERLELNLSGYHGQAVGYELPDISLGTDWAGTNWTDPKTIAKVKLNATRPIHVRTPQPTYSCEKSLWQELENNTTTVDFWNSLTDGTWIDKDITMWKKKLWIGGYRIRNSINRGSCEWAKLFRTHSVYYSANDPGWSRTQDQTMLNITKVNKLFLENGVILGEEADGGENDVDEDEDAEEE</sequence>
<name>A0AAN8RCF2_9PEZI</name>
<comment type="caution">
    <text evidence="1">The sequence shown here is derived from an EMBL/GenBank/DDBJ whole genome shotgun (WGS) entry which is preliminary data.</text>
</comment>
<evidence type="ECO:0000313" key="2">
    <source>
        <dbReference type="Proteomes" id="UP001313282"/>
    </source>
</evidence>
<protein>
    <submittedName>
        <fullName evidence="1">Uncharacterized protein</fullName>
    </submittedName>
</protein>
<proteinExistence type="predicted"/>
<reference evidence="1 2" key="1">
    <citation type="submission" date="2019-10" db="EMBL/GenBank/DDBJ databases">
        <authorList>
            <person name="Palmer J.M."/>
        </authorList>
    </citation>
    <scope>NUCLEOTIDE SEQUENCE [LARGE SCALE GENOMIC DNA]</scope>
    <source>
        <strain evidence="1 2">TWF718</strain>
    </source>
</reference>
<dbReference type="Proteomes" id="UP001313282">
    <property type="component" value="Unassembled WGS sequence"/>
</dbReference>
<accession>A0AAN8RCF2</accession>
<dbReference type="AlphaFoldDB" id="A0AAN8RCF2"/>
<organism evidence="1 2">
    <name type="scientific">Orbilia javanica</name>
    <dbReference type="NCBI Taxonomy" id="47235"/>
    <lineage>
        <taxon>Eukaryota</taxon>
        <taxon>Fungi</taxon>
        <taxon>Dikarya</taxon>
        <taxon>Ascomycota</taxon>
        <taxon>Pezizomycotina</taxon>
        <taxon>Orbiliomycetes</taxon>
        <taxon>Orbiliales</taxon>
        <taxon>Orbiliaceae</taxon>
        <taxon>Orbilia</taxon>
    </lineage>
</organism>
<gene>
    <name evidence="1" type="ORF">TWF718_009207</name>
</gene>